<dbReference type="EMBL" id="MU154698">
    <property type="protein sequence ID" value="KAF9488768.1"/>
    <property type="molecule type" value="Genomic_DNA"/>
</dbReference>
<organism evidence="2 3">
    <name type="scientific">Pleurotus eryngii</name>
    <name type="common">Boletus of the steppes</name>
    <dbReference type="NCBI Taxonomy" id="5323"/>
    <lineage>
        <taxon>Eukaryota</taxon>
        <taxon>Fungi</taxon>
        <taxon>Dikarya</taxon>
        <taxon>Basidiomycota</taxon>
        <taxon>Agaricomycotina</taxon>
        <taxon>Agaricomycetes</taxon>
        <taxon>Agaricomycetidae</taxon>
        <taxon>Agaricales</taxon>
        <taxon>Pleurotineae</taxon>
        <taxon>Pleurotaceae</taxon>
        <taxon>Pleurotus</taxon>
    </lineage>
</organism>
<feature type="compositionally biased region" description="Basic and acidic residues" evidence="1">
    <location>
        <begin position="171"/>
        <end position="189"/>
    </location>
</feature>
<accession>A0A9P6DAK1</accession>
<protein>
    <submittedName>
        <fullName evidence="2">Uncharacterized protein</fullName>
    </submittedName>
</protein>
<reference evidence="2" key="1">
    <citation type="submission" date="2020-11" db="EMBL/GenBank/DDBJ databases">
        <authorList>
            <consortium name="DOE Joint Genome Institute"/>
            <person name="Ahrendt S."/>
            <person name="Riley R."/>
            <person name="Andreopoulos W."/>
            <person name="Labutti K."/>
            <person name="Pangilinan J."/>
            <person name="Ruiz-Duenas F.J."/>
            <person name="Barrasa J.M."/>
            <person name="Sanchez-Garcia M."/>
            <person name="Camarero S."/>
            <person name="Miyauchi S."/>
            <person name="Serrano A."/>
            <person name="Linde D."/>
            <person name="Babiker R."/>
            <person name="Drula E."/>
            <person name="Ayuso-Fernandez I."/>
            <person name="Pacheco R."/>
            <person name="Padilla G."/>
            <person name="Ferreira P."/>
            <person name="Barriuso J."/>
            <person name="Kellner H."/>
            <person name="Castanera R."/>
            <person name="Alfaro M."/>
            <person name="Ramirez L."/>
            <person name="Pisabarro A.G."/>
            <person name="Kuo A."/>
            <person name="Tritt A."/>
            <person name="Lipzen A."/>
            <person name="He G."/>
            <person name="Yan M."/>
            <person name="Ng V."/>
            <person name="Cullen D."/>
            <person name="Martin F."/>
            <person name="Rosso M.-N."/>
            <person name="Henrissat B."/>
            <person name="Hibbett D."/>
            <person name="Martinez A.T."/>
            <person name="Grigoriev I.V."/>
        </authorList>
    </citation>
    <scope>NUCLEOTIDE SEQUENCE</scope>
    <source>
        <strain evidence="2">ATCC 90797</strain>
    </source>
</reference>
<evidence type="ECO:0000313" key="3">
    <source>
        <dbReference type="Proteomes" id="UP000807025"/>
    </source>
</evidence>
<feature type="region of interest" description="Disordered" evidence="1">
    <location>
        <begin position="145"/>
        <end position="189"/>
    </location>
</feature>
<evidence type="ECO:0000256" key="1">
    <source>
        <dbReference type="SAM" id="MobiDB-lite"/>
    </source>
</evidence>
<dbReference type="AlphaFoldDB" id="A0A9P6DAK1"/>
<proteinExistence type="predicted"/>
<comment type="caution">
    <text evidence="2">The sequence shown here is derived from an EMBL/GenBank/DDBJ whole genome shotgun (WGS) entry which is preliminary data.</text>
</comment>
<dbReference type="Proteomes" id="UP000807025">
    <property type="component" value="Unassembled WGS sequence"/>
</dbReference>
<sequence length="189" mass="20752">MNAVCRHVPQGHSGVAPGHYVTSTLVRHSPSLSCKRRHFIPARTPTSTLPTPRSHRPSPLNTRHIHLPLLKPSLSSYPASLTRSSAHSLTNSSGYELLLQTANSPATTHTALHPIHPTSLSSLRHHAPFKFVSGPADAPLHYSCDPSNNKYSGPQFPAARTQTTTLTPKRHPQENVERERTGLEKQARE</sequence>
<gene>
    <name evidence="2" type="ORF">BDN71DRAFT_1512769</name>
</gene>
<keyword evidence="3" id="KW-1185">Reference proteome</keyword>
<evidence type="ECO:0000313" key="2">
    <source>
        <dbReference type="EMBL" id="KAF9488768.1"/>
    </source>
</evidence>
<name>A0A9P6DAK1_PLEER</name>